<evidence type="ECO:0000313" key="11">
    <source>
        <dbReference type="EMBL" id="KAI5383865.1"/>
    </source>
</evidence>
<accession>A0A9D4VHP6</accession>
<dbReference type="AlphaFoldDB" id="A0A9D4VHP6"/>
<evidence type="ECO:0000256" key="8">
    <source>
        <dbReference type="ARBA" id="ARBA00023034"/>
    </source>
</evidence>
<evidence type="ECO:0000256" key="4">
    <source>
        <dbReference type="ARBA" id="ARBA00022679"/>
    </source>
</evidence>
<keyword evidence="5" id="KW-0812">Transmembrane</keyword>
<organism evidence="11 12">
    <name type="scientific">Pisum sativum</name>
    <name type="common">Garden pea</name>
    <name type="synonym">Lathyrus oleraceus</name>
    <dbReference type="NCBI Taxonomy" id="3888"/>
    <lineage>
        <taxon>Eukaryota</taxon>
        <taxon>Viridiplantae</taxon>
        <taxon>Streptophyta</taxon>
        <taxon>Embryophyta</taxon>
        <taxon>Tracheophyta</taxon>
        <taxon>Spermatophyta</taxon>
        <taxon>Magnoliopsida</taxon>
        <taxon>eudicotyledons</taxon>
        <taxon>Gunneridae</taxon>
        <taxon>Pentapetalae</taxon>
        <taxon>rosids</taxon>
        <taxon>fabids</taxon>
        <taxon>Fabales</taxon>
        <taxon>Fabaceae</taxon>
        <taxon>Papilionoideae</taxon>
        <taxon>50 kb inversion clade</taxon>
        <taxon>NPAAA clade</taxon>
        <taxon>Hologalegina</taxon>
        <taxon>IRL clade</taxon>
        <taxon>Fabeae</taxon>
        <taxon>Lathyrus</taxon>
    </lineage>
</organism>
<dbReference type="InterPro" id="IPR038578">
    <property type="entry name" value="GT29-like_sf"/>
</dbReference>
<keyword evidence="10" id="KW-0325">Glycoprotein</keyword>
<comment type="caution">
    <text evidence="11">The sequence shown here is derived from an EMBL/GenBank/DDBJ whole genome shotgun (WGS) entry which is preliminary data.</text>
</comment>
<comment type="similarity">
    <text evidence="2">Belongs to the glycosyltransferase 29 family.</text>
</comment>
<gene>
    <name evidence="11" type="ORF">KIW84_071012</name>
</gene>
<dbReference type="Gene3D" id="3.90.1480.20">
    <property type="entry name" value="Glycosyl transferase family 29"/>
    <property type="match status" value="1"/>
</dbReference>
<evidence type="ECO:0000256" key="10">
    <source>
        <dbReference type="ARBA" id="ARBA00023180"/>
    </source>
</evidence>
<evidence type="ECO:0000256" key="7">
    <source>
        <dbReference type="ARBA" id="ARBA00022989"/>
    </source>
</evidence>
<keyword evidence="7" id="KW-1133">Transmembrane helix</keyword>
<keyword evidence="8" id="KW-0333">Golgi apparatus</keyword>
<dbReference type="OrthoDB" id="10264956at2759"/>
<name>A0A9D4VHP6_PEA</name>
<evidence type="ECO:0000313" key="12">
    <source>
        <dbReference type="Proteomes" id="UP001058974"/>
    </source>
</evidence>
<sequence length="442" mass="49568">MRVLRLGLLLALASGFAAISIYITGLSDPSVYTNYQLTDDETESLLSLHSSFEKCVSANGLGLKAARGSDYCQTTISFPSDTIPKWKDPKTGELEALSFDFNLCEAVATWEQVRNSTTILTKEFIDSLPNGWEEYAWRRINKGVQLNRCENRNLCMEKLSLVLPETPPYFPRQYGRCAVIGNSGDLLKTKFGKEIDGYDAVLRENGAPTQNYTDYVGRKSTFRLLNRGSAKALDKVVELDEKRKEVLIVKTTIHDIMNKMIKELPIKNPVYLMLGASFGSAAKGTGLKALEFALSMCDSVDMYGFTVDPGYKEWTRYFSESRQGHTPLHGRAYYQMMECLGLIKIHSPMRADPNRVIKWVPSSRIIRAARIASEKLLRRVGAGSEDPLRACSIIKKQAKRNLNAISNLRKAALDHIRYVKSTTMYPLEHNPGHGLLCTVPTD</sequence>
<keyword evidence="12" id="KW-1185">Reference proteome</keyword>
<keyword evidence="6" id="KW-0735">Signal-anchor</keyword>
<protein>
    <submittedName>
        <fullName evidence="11">Sialyltransferase-like protein 2</fullName>
    </submittedName>
</protein>
<proteinExistence type="inferred from homology"/>
<dbReference type="FunFam" id="3.90.1480.20:FF:000019">
    <property type="entry name" value="Glycosyl transferase family 29 protein"/>
    <property type="match status" value="1"/>
</dbReference>
<keyword evidence="4" id="KW-0808">Transferase</keyword>
<dbReference type="Gramene" id="Psat07G0101200-T1">
    <property type="protein sequence ID" value="KAI5383865.1"/>
    <property type="gene ID" value="KIW84_071012"/>
</dbReference>
<keyword evidence="3 11" id="KW-0328">Glycosyltransferase</keyword>
<reference evidence="11 12" key="1">
    <citation type="journal article" date="2022" name="Nat. Genet.">
        <title>Improved pea reference genome and pan-genome highlight genomic features and evolutionary characteristics.</title>
        <authorList>
            <person name="Yang T."/>
            <person name="Liu R."/>
            <person name="Luo Y."/>
            <person name="Hu S."/>
            <person name="Wang D."/>
            <person name="Wang C."/>
            <person name="Pandey M.K."/>
            <person name="Ge S."/>
            <person name="Xu Q."/>
            <person name="Li N."/>
            <person name="Li G."/>
            <person name="Huang Y."/>
            <person name="Saxena R.K."/>
            <person name="Ji Y."/>
            <person name="Li M."/>
            <person name="Yan X."/>
            <person name="He Y."/>
            <person name="Liu Y."/>
            <person name="Wang X."/>
            <person name="Xiang C."/>
            <person name="Varshney R.K."/>
            <person name="Ding H."/>
            <person name="Gao S."/>
            <person name="Zong X."/>
        </authorList>
    </citation>
    <scope>NUCLEOTIDE SEQUENCE [LARGE SCALE GENOMIC DNA]</scope>
    <source>
        <strain evidence="11 12">cv. Zhongwan 6</strain>
    </source>
</reference>
<dbReference type="Pfam" id="PF00777">
    <property type="entry name" value="Glyco_transf_29"/>
    <property type="match status" value="1"/>
</dbReference>
<evidence type="ECO:0000256" key="9">
    <source>
        <dbReference type="ARBA" id="ARBA00023136"/>
    </source>
</evidence>
<comment type="subcellular location">
    <subcellularLocation>
        <location evidence="1">Golgi apparatus membrane</location>
        <topology evidence="1">Single-pass type II membrane protein</topology>
    </subcellularLocation>
</comment>
<dbReference type="EMBL" id="JAMSHJ010000007">
    <property type="protein sequence ID" value="KAI5383865.1"/>
    <property type="molecule type" value="Genomic_DNA"/>
</dbReference>
<dbReference type="InterPro" id="IPR001675">
    <property type="entry name" value="Glyco_trans_29"/>
</dbReference>
<dbReference type="GO" id="GO:0008373">
    <property type="term" value="F:sialyltransferase activity"/>
    <property type="evidence" value="ECO:0007669"/>
    <property type="project" value="InterPro"/>
</dbReference>
<dbReference type="GO" id="GO:0009846">
    <property type="term" value="P:pollen germination"/>
    <property type="evidence" value="ECO:0007669"/>
    <property type="project" value="EnsemblPlants"/>
</dbReference>
<evidence type="ECO:0000256" key="2">
    <source>
        <dbReference type="ARBA" id="ARBA00006003"/>
    </source>
</evidence>
<evidence type="ECO:0000256" key="1">
    <source>
        <dbReference type="ARBA" id="ARBA00004323"/>
    </source>
</evidence>
<dbReference type="Proteomes" id="UP001058974">
    <property type="component" value="Chromosome 7"/>
</dbReference>
<dbReference type="PANTHER" id="PTHR47379">
    <property type="entry name" value="SIALYLTRANSFERASE-LIKE PROTEIN 2"/>
    <property type="match status" value="1"/>
</dbReference>
<evidence type="ECO:0000256" key="3">
    <source>
        <dbReference type="ARBA" id="ARBA00022676"/>
    </source>
</evidence>
<dbReference type="PANTHER" id="PTHR47379:SF3">
    <property type="entry name" value="SIALYLTRANSFERASE-LIKE PROTEIN 2"/>
    <property type="match status" value="1"/>
</dbReference>
<dbReference type="GO" id="GO:0000139">
    <property type="term" value="C:Golgi membrane"/>
    <property type="evidence" value="ECO:0007669"/>
    <property type="project" value="UniProtKB-SubCell"/>
</dbReference>
<dbReference type="GO" id="GO:0009860">
    <property type="term" value="P:pollen tube growth"/>
    <property type="evidence" value="ECO:0007669"/>
    <property type="project" value="EnsemblPlants"/>
</dbReference>
<keyword evidence="9" id="KW-0472">Membrane</keyword>
<evidence type="ECO:0000256" key="6">
    <source>
        <dbReference type="ARBA" id="ARBA00022968"/>
    </source>
</evidence>
<dbReference type="CDD" id="cd19952">
    <property type="entry name" value="GT29"/>
    <property type="match status" value="1"/>
</dbReference>
<evidence type="ECO:0000256" key="5">
    <source>
        <dbReference type="ARBA" id="ARBA00022692"/>
    </source>
</evidence>
<dbReference type="Gramene" id="Psat7g038520.1">
    <property type="protein sequence ID" value="Psat7g038520.1.cds"/>
    <property type="gene ID" value="Psat7g038520"/>
</dbReference>